<protein>
    <submittedName>
        <fullName evidence="2">Unannotated protein</fullName>
    </submittedName>
</protein>
<feature type="domain" description="ABC-type glycine betaine transport system substrate-binding" evidence="1">
    <location>
        <begin position="45"/>
        <end position="314"/>
    </location>
</feature>
<dbReference type="PROSITE" id="PS51257">
    <property type="entry name" value="PROKAR_LIPOPROTEIN"/>
    <property type="match status" value="1"/>
</dbReference>
<organism evidence="2">
    <name type="scientific">freshwater metagenome</name>
    <dbReference type="NCBI Taxonomy" id="449393"/>
    <lineage>
        <taxon>unclassified sequences</taxon>
        <taxon>metagenomes</taxon>
        <taxon>ecological metagenomes</taxon>
    </lineage>
</organism>
<sequence length="325" mass="34411">MLSSKKLLVAGLITVGSLLGAACGSSDNTASDTTAAAGDCSGTETIKIARNNWSASAVEVEIVKQLIEKNLCNPVEILDIDENAMFAGMSSGDVDVNVEVWPSGVVPEEQAFIDDGSVVNMGDLGAEGKIGWFVSDYALEQFPQLATWEGLKDPAVAEAFATAATGSKGRFLGMDPSFSQYDEAIIKNLALPFEVQFSGSEAATQAEIAALSAEKKPVVVYYWSPSGAVGKYNLKNVALPEPSVDCAAEGDKCDGDYPVDKLFKIASAKLEAKDARVFSFFKNFALSTDDQLSFLGPVDIDKVDPAVAAADWIAANEATWSAWFN</sequence>
<reference evidence="2" key="1">
    <citation type="submission" date="2020-05" db="EMBL/GenBank/DDBJ databases">
        <authorList>
            <person name="Chiriac C."/>
            <person name="Salcher M."/>
            <person name="Ghai R."/>
            <person name="Kavagutti S V."/>
        </authorList>
    </citation>
    <scope>NUCLEOTIDE SEQUENCE</scope>
</reference>
<dbReference type="SUPFAM" id="SSF53850">
    <property type="entry name" value="Periplasmic binding protein-like II"/>
    <property type="match status" value="1"/>
</dbReference>
<dbReference type="Gene3D" id="3.40.190.10">
    <property type="entry name" value="Periplasmic binding protein-like II"/>
    <property type="match status" value="1"/>
</dbReference>
<dbReference type="GO" id="GO:0022857">
    <property type="term" value="F:transmembrane transporter activity"/>
    <property type="evidence" value="ECO:0007669"/>
    <property type="project" value="InterPro"/>
</dbReference>
<dbReference type="AlphaFoldDB" id="A0A6J6KCC4"/>
<dbReference type="Pfam" id="PF04069">
    <property type="entry name" value="OpuAC"/>
    <property type="match status" value="1"/>
</dbReference>
<name>A0A6J6KCC4_9ZZZZ</name>
<dbReference type="EMBL" id="CAEZWB010000058">
    <property type="protein sequence ID" value="CAB4646668.1"/>
    <property type="molecule type" value="Genomic_DNA"/>
</dbReference>
<accession>A0A6J6KCC4</accession>
<dbReference type="InterPro" id="IPR007210">
    <property type="entry name" value="ABC_Gly_betaine_transp_sub-bd"/>
</dbReference>
<evidence type="ECO:0000313" key="2">
    <source>
        <dbReference type="EMBL" id="CAB4646668.1"/>
    </source>
</evidence>
<evidence type="ECO:0000259" key="1">
    <source>
        <dbReference type="Pfam" id="PF04069"/>
    </source>
</evidence>
<proteinExistence type="predicted"/>
<dbReference type="GO" id="GO:0043190">
    <property type="term" value="C:ATP-binding cassette (ABC) transporter complex"/>
    <property type="evidence" value="ECO:0007669"/>
    <property type="project" value="InterPro"/>
</dbReference>
<dbReference type="Gene3D" id="3.40.190.100">
    <property type="entry name" value="Glycine betaine-binding periplasmic protein, domain 2"/>
    <property type="match status" value="1"/>
</dbReference>
<gene>
    <name evidence="2" type="ORF">UFOPK2166_00576</name>
</gene>